<sequence length="129" mass="14089">MSHNLPALKALIVWLRQRHDVVMELEAAALACLNAGDTPGYTQGMHRKAESLAALAEDAKPLLAPLPGELRFNLALALENFAAGARTALRLNSVFYMSALLYPDDHKSGDPDNLTLCIDRISRQGEDFC</sequence>
<dbReference type="Proteomes" id="UP000292919">
    <property type="component" value="Unassembled WGS sequence"/>
</dbReference>
<evidence type="ECO:0000313" key="2">
    <source>
        <dbReference type="Proteomes" id="UP000292919"/>
    </source>
</evidence>
<keyword evidence="2" id="KW-1185">Reference proteome</keyword>
<reference evidence="1 2" key="1">
    <citation type="submission" date="2018-12" db="EMBL/GenBank/DDBJ databases">
        <title>First genome draft of Desulfovibrio legallis sp. nov.</title>
        <authorList>
            <person name="Ben Dhia O."/>
            <person name="Najjari A."/>
            <person name="Ferjani R."/>
            <person name="Fhoula I."/>
            <person name="Fardeau M.-L."/>
            <person name="Boudabbous A."/>
            <person name="Ouzari H.I."/>
        </authorList>
    </citation>
    <scope>NUCLEOTIDE SEQUENCE [LARGE SCALE GENOMIC DNA]</scope>
    <source>
        <strain evidence="1 2">H1T</strain>
    </source>
</reference>
<name>A0A6H3FDR3_9BACT</name>
<comment type="caution">
    <text evidence="1">The sequence shown here is derived from an EMBL/GenBank/DDBJ whole genome shotgun (WGS) entry which is preliminary data.</text>
</comment>
<dbReference type="EMBL" id="SIXC01000002">
    <property type="protein sequence ID" value="TBH81584.1"/>
    <property type="molecule type" value="Genomic_DNA"/>
</dbReference>
<evidence type="ECO:0000313" key="1">
    <source>
        <dbReference type="EMBL" id="TBH81584.1"/>
    </source>
</evidence>
<proteinExistence type="predicted"/>
<protein>
    <submittedName>
        <fullName evidence="1">Uncharacterized protein</fullName>
    </submittedName>
</protein>
<accession>A0A6H3FDR3</accession>
<dbReference type="RefSeq" id="WP_118229665.1">
    <property type="nucleotide sequence ID" value="NZ_DBFBQU010000112.1"/>
</dbReference>
<gene>
    <name evidence="1" type="ORF">EB812_02120</name>
</gene>
<dbReference type="AlphaFoldDB" id="A0A6H3FDR3"/>
<organism evidence="1 2">
    <name type="scientific">Desulfovibrio legallii</name>
    <dbReference type="NCBI Taxonomy" id="571438"/>
    <lineage>
        <taxon>Bacteria</taxon>
        <taxon>Pseudomonadati</taxon>
        <taxon>Thermodesulfobacteriota</taxon>
        <taxon>Desulfovibrionia</taxon>
        <taxon>Desulfovibrionales</taxon>
        <taxon>Desulfovibrionaceae</taxon>
        <taxon>Desulfovibrio</taxon>
    </lineage>
</organism>